<keyword evidence="4" id="KW-0238">DNA-binding</keyword>
<proteinExistence type="inferred from homology"/>
<dbReference type="InterPro" id="IPR039425">
    <property type="entry name" value="RNA_pol_sigma-70-like"/>
</dbReference>
<name>C6WH18_ACTMD</name>
<dbReference type="Gene3D" id="1.10.1740.10">
    <property type="match status" value="1"/>
</dbReference>
<dbReference type="PANTHER" id="PTHR43133:SF8">
    <property type="entry name" value="RNA POLYMERASE SIGMA FACTOR HI_1459-RELATED"/>
    <property type="match status" value="1"/>
</dbReference>
<dbReference type="Proteomes" id="UP000002213">
    <property type="component" value="Chromosome"/>
</dbReference>
<sequence>MDDDELLVIRCKLGEREACAELVRAWHPVVERYVARMLGRGDDDAVQEVWIGVFTGLPRLRDTGRFRAWLYTIARRAVVNRLRGVYREARVELLGSSGGSGGPGGSGGSGWSGGSGGSGGSGERPIDPVADLVLDREAVAAGLADLPPLEREVIVLFHLEDLALETCAQVCGVPVGTVKSRLNRARGLLRAALERKGYPA</sequence>
<dbReference type="EMBL" id="CP001630">
    <property type="protein sequence ID" value="ACU36086.1"/>
    <property type="molecule type" value="Genomic_DNA"/>
</dbReference>
<gene>
    <name evidence="9" type="ordered locus">Amir_2141</name>
</gene>
<keyword evidence="5" id="KW-0804">Transcription</keyword>
<dbReference type="eggNOG" id="COG1595">
    <property type="taxonomic scope" value="Bacteria"/>
</dbReference>
<dbReference type="KEGG" id="ami:Amir_2141"/>
<dbReference type="InterPro" id="IPR013249">
    <property type="entry name" value="RNA_pol_sigma70_r4_t2"/>
</dbReference>
<dbReference type="NCBIfam" id="TIGR02937">
    <property type="entry name" value="sigma70-ECF"/>
    <property type="match status" value="1"/>
</dbReference>
<evidence type="ECO:0000313" key="10">
    <source>
        <dbReference type="Proteomes" id="UP000002213"/>
    </source>
</evidence>
<feature type="domain" description="RNA polymerase sigma-70 region 2" evidence="7">
    <location>
        <begin position="22"/>
        <end position="84"/>
    </location>
</feature>
<dbReference type="Gene3D" id="1.10.10.10">
    <property type="entry name" value="Winged helix-like DNA-binding domain superfamily/Winged helix DNA-binding domain"/>
    <property type="match status" value="1"/>
</dbReference>
<dbReference type="OrthoDB" id="8611574at2"/>
<dbReference type="STRING" id="446462.Amir_2141"/>
<dbReference type="SUPFAM" id="SSF88946">
    <property type="entry name" value="Sigma2 domain of RNA polymerase sigma factors"/>
    <property type="match status" value="1"/>
</dbReference>
<organism evidence="9 10">
    <name type="scientific">Actinosynnema mirum (strain ATCC 29888 / DSM 43827 / JCM 3225 / NBRC 14064 / NCIMB 13271 / NRRL B-12336 / IMRU 3971 / 101)</name>
    <dbReference type="NCBI Taxonomy" id="446462"/>
    <lineage>
        <taxon>Bacteria</taxon>
        <taxon>Bacillati</taxon>
        <taxon>Actinomycetota</taxon>
        <taxon>Actinomycetes</taxon>
        <taxon>Pseudonocardiales</taxon>
        <taxon>Pseudonocardiaceae</taxon>
        <taxon>Actinosynnema</taxon>
    </lineage>
</organism>
<dbReference type="RefSeq" id="WP_015800975.1">
    <property type="nucleotide sequence ID" value="NC_013093.1"/>
</dbReference>
<dbReference type="CDD" id="cd06171">
    <property type="entry name" value="Sigma70_r4"/>
    <property type="match status" value="1"/>
</dbReference>
<dbReference type="GO" id="GO:0003677">
    <property type="term" value="F:DNA binding"/>
    <property type="evidence" value="ECO:0007669"/>
    <property type="project" value="UniProtKB-KW"/>
</dbReference>
<dbReference type="InterPro" id="IPR007627">
    <property type="entry name" value="RNA_pol_sigma70_r2"/>
</dbReference>
<keyword evidence="10" id="KW-1185">Reference proteome</keyword>
<evidence type="ECO:0000259" key="7">
    <source>
        <dbReference type="Pfam" id="PF04542"/>
    </source>
</evidence>
<reference evidence="9 10" key="1">
    <citation type="journal article" date="2009" name="Stand. Genomic Sci.">
        <title>Complete genome sequence of Actinosynnema mirum type strain (101).</title>
        <authorList>
            <person name="Land M."/>
            <person name="Lapidus A."/>
            <person name="Mayilraj S."/>
            <person name="Chen F."/>
            <person name="Copeland A."/>
            <person name="Del Rio T.G."/>
            <person name="Nolan M."/>
            <person name="Lucas S."/>
            <person name="Tice H."/>
            <person name="Cheng J.F."/>
            <person name="Chertkov O."/>
            <person name="Bruce D."/>
            <person name="Goodwin L."/>
            <person name="Pitluck S."/>
            <person name="Rohde M."/>
            <person name="Goker M."/>
            <person name="Pati A."/>
            <person name="Ivanova N."/>
            <person name="Mavromatis K."/>
            <person name="Chen A."/>
            <person name="Palaniappan K."/>
            <person name="Hauser L."/>
            <person name="Chang Y.J."/>
            <person name="Jeffries C.C."/>
            <person name="Brettin T."/>
            <person name="Detter J.C."/>
            <person name="Han C."/>
            <person name="Chain P."/>
            <person name="Tindall B.J."/>
            <person name="Bristow J."/>
            <person name="Eisen J.A."/>
            <person name="Markowitz V."/>
            <person name="Hugenholtz P."/>
            <person name="Kyrpides N.C."/>
            <person name="Klenk H.P."/>
        </authorList>
    </citation>
    <scope>NUCLEOTIDE SEQUENCE [LARGE SCALE GENOMIC DNA]</scope>
    <source>
        <strain evidence="10">ATCC 29888 / DSM 43827 / JCM 3225 / NBRC 14064 / NCIMB 13271 / NRRL B-12336 / IMRU 3971 / 101</strain>
    </source>
</reference>
<dbReference type="PANTHER" id="PTHR43133">
    <property type="entry name" value="RNA POLYMERASE ECF-TYPE SIGMA FACTO"/>
    <property type="match status" value="1"/>
</dbReference>
<dbReference type="InterPro" id="IPR036388">
    <property type="entry name" value="WH-like_DNA-bd_sf"/>
</dbReference>
<dbReference type="Pfam" id="PF04542">
    <property type="entry name" value="Sigma70_r2"/>
    <property type="match status" value="1"/>
</dbReference>
<accession>C6WH18</accession>
<dbReference type="InterPro" id="IPR013325">
    <property type="entry name" value="RNA_pol_sigma_r2"/>
</dbReference>
<evidence type="ECO:0000256" key="6">
    <source>
        <dbReference type="SAM" id="MobiDB-lite"/>
    </source>
</evidence>
<evidence type="ECO:0000256" key="2">
    <source>
        <dbReference type="ARBA" id="ARBA00023015"/>
    </source>
</evidence>
<evidence type="ECO:0000256" key="4">
    <source>
        <dbReference type="ARBA" id="ARBA00023125"/>
    </source>
</evidence>
<dbReference type="GO" id="GO:0016987">
    <property type="term" value="F:sigma factor activity"/>
    <property type="evidence" value="ECO:0007669"/>
    <property type="project" value="UniProtKB-KW"/>
</dbReference>
<evidence type="ECO:0000256" key="1">
    <source>
        <dbReference type="ARBA" id="ARBA00010641"/>
    </source>
</evidence>
<comment type="similarity">
    <text evidence="1">Belongs to the sigma-70 factor family. ECF subfamily.</text>
</comment>
<dbReference type="InterPro" id="IPR013324">
    <property type="entry name" value="RNA_pol_sigma_r3/r4-like"/>
</dbReference>
<dbReference type="InterPro" id="IPR014284">
    <property type="entry name" value="RNA_pol_sigma-70_dom"/>
</dbReference>
<evidence type="ECO:0000256" key="3">
    <source>
        <dbReference type="ARBA" id="ARBA00023082"/>
    </source>
</evidence>
<dbReference type="GO" id="GO:0006352">
    <property type="term" value="P:DNA-templated transcription initiation"/>
    <property type="evidence" value="ECO:0007669"/>
    <property type="project" value="InterPro"/>
</dbReference>
<keyword evidence="2" id="KW-0805">Transcription regulation</keyword>
<feature type="region of interest" description="Disordered" evidence="6">
    <location>
        <begin position="97"/>
        <end position="123"/>
    </location>
</feature>
<evidence type="ECO:0000259" key="8">
    <source>
        <dbReference type="Pfam" id="PF08281"/>
    </source>
</evidence>
<evidence type="ECO:0000256" key="5">
    <source>
        <dbReference type="ARBA" id="ARBA00023163"/>
    </source>
</evidence>
<keyword evidence="3" id="KW-0731">Sigma factor</keyword>
<dbReference type="AlphaFoldDB" id="C6WH18"/>
<feature type="compositionally biased region" description="Gly residues" evidence="6">
    <location>
        <begin position="97"/>
        <end position="122"/>
    </location>
</feature>
<evidence type="ECO:0000313" key="9">
    <source>
        <dbReference type="EMBL" id="ACU36086.1"/>
    </source>
</evidence>
<protein>
    <submittedName>
        <fullName evidence="9">RNA polymerase, sigma-24 subunit, ECF subfamily</fullName>
    </submittedName>
</protein>
<dbReference type="SUPFAM" id="SSF88659">
    <property type="entry name" value="Sigma3 and sigma4 domains of RNA polymerase sigma factors"/>
    <property type="match status" value="1"/>
</dbReference>
<dbReference type="Pfam" id="PF08281">
    <property type="entry name" value="Sigma70_r4_2"/>
    <property type="match status" value="1"/>
</dbReference>
<dbReference type="HOGENOM" id="CLU_047691_3_0_11"/>
<feature type="domain" description="RNA polymerase sigma factor 70 region 4 type 2" evidence="8">
    <location>
        <begin position="137"/>
        <end position="186"/>
    </location>
</feature>